<dbReference type="InterPro" id="IPR013083">
    <property type="entry name" value="Znf_RING/FYVE/PHD"/>
</dbReference>
<accession>A0AAW1IRH0</accession>
<evidence type="ECO:0000256" key="4">
    <source>
        <dbReference type="ARBA" id="ARBA00023015"/>
    </source>
</evidence>
<organism evidence="7 8">
    <name type="scientific">Saponaria officinalis</name>
    <name type="common">Common soapwort</name>
    <name type="synonym">Lychnis saponaria</name>
    <dbReference type="NCBI Taxonomy" id="3572"/>
    <lineage>
        <taxon>Eukaryota</taxon>
        <taxon>Viridiplantae</taxon>
        <taxon>Streptophyta</taxon>
        <taxon>Embryophyta</taxon>
        <taxon>Tracheophyta</taxon>
        <taxon>Spermatophyta</taxon>
        <taxon>Magnoliopsida</taxon>
        <taxon>eudicotyledons</taxon>
        <taxon>Gunneridae</taxon>
        <taxon>Pentapetalae</taxon>
        <taxon>Caryophyllales</taxon>
        <taxon>Caryophyllaceae</taxon>
        <taxon>Caryophylleae</taxon>
        <taxon>Saponaria</taxon>
    </lineage>
</organism>
<dbReference type="PANTHER" id="PTHR46201">
    <property type="entry name" value="PHD FINGER PROTEIN MALE MEIOCYTE DEATH 1-RELATED"/>
    <property type="match status" value="1"/>
</dbReference>
<sequence>MVVNARSLKRMKRRVTADLYDFLSFPAPESGVKIAGGPFRSNVRAFLTRHARPSSTLPHLVTWQVLFRHASAVGESPSSEFLPGSESPPSSAAVFYLDVVEEDVARSRSVYCDQCRVVGWSGHPVCRKRYHFIVKADGNSIGGYNKPCLKCGHLLNLAEPRCKTCNHSMTADDVEDWIYQQLEDTTHLLHGVVHANGYGHLLRVNGREGGSRVLSGSHIMGFWDRLCNYLGVRKISVMDVSKKYGLDYRLLHAITNGSPWYGNWGYVFGSGSFALTRNAYVEAVEILSRLPLSVFTCQRRKPRTHIQDLIVFYQSLSERELVNIRDLFSFLMSLVHDLQKPRFLCEGNFKKQKCCASGILCSWTADDVKRVEDAMIRVLRAVTSCNWVGWRTLKGAVCKVGPSELVDCCLKELAGKQTPEGATISARCNPDTGALEFRLERGSITLKGDDYCVGHSSSNYPPREKIIRDMKLLYEQVLHPQTMVNYGPEAKRDHALSAASRLLDCKQFVKDYAPETTLSLDDPSVMYLICKVELPELFEEHVSSPPLELIALSPNATISDLKVEASKVFQEIYIMFRGFQVEELVDYRGVEDSALVKLVFNPLTTVNLRGSCPMKNGLGRFRMERGVERWTVDCSCGARDDDGERMLACDVCGVWQHTRCAGISDFDVVPAKFQCSRCRSASRTAVANVSMKCKDESMVAGGGAYCRGKGLAMLFDVR</sequence>
<dbReference type="InterPro" id="IPR058054">
    <property type="entry name" value="Znf_MS1-like"/>
</dbReference>
<dbReference type="InterPro" id="IPR020549">
    <property type="entry name" value="YbeY_CS"/>
</dbReference>
<dbReference type="InterPro" id="IPR019786">
    <property type="entry name" value="Zinc_finger_PHD-type_CS"/>
</dbReference>
<keyword evidence="1" id="KW-0479">Metal-binding</keyword>
<dbReference type="CDD" id="cd15556">
    <property type="entry name" value="PHD_MMD1_like"/>
    <property type="match status" value="1"/>
</dbReference>
<dbReference type="Pfam" id="PF25874">
    <property type="entry name" value="WHD_plant_repro"/>
    <property type="match status" value="1"/>
</dbReference>
<name>A0AAW1IRH0_SAPOF</name>
<proteinExistence type="predicted"/>
<evidence type="ECO:0000256" key="3">
    <source>
        <dbReference type="ARBA" id="ARBA00022833"/>
    </source>
</evidence>
<dbReference type="InterPro" id="IPR001965">
    <property type="entry name" value="Znf_PHD"/>
</dbReference>
<gene>
    <name evidence="7" type="ORF">RND81_09G235400</name>
</gene>
<dbReference type="AlphaFoldDB" id="A0AAW1IRH0"/>
<keyword evidence="2" id="KW-0863">Zinc-finger</keyword>
<dbReference type="Pfam" id="PF00628">
    <property type="entry name" value="PHD"/>
    <property type="match status" value="1"/>
</dbReference>
<dbReference type="InterPro" id="IPR019787">
    <property type="entry name" value="Znf_PHD-finger"/>
</dbReference>
<evidence type="ECO:0000313" key="7">
    <source>
        <dbReference type="EMBL" id="KAK9692016.1"/>
    </source>
</evidence>
<evidence type="ECO:0000313" key="8">
    <source>
        <dbReference type="Proteomes" id="UP001443914"/>
    </source>
</evidence>
<dbReference type="InterPro" id="IPR059080">
    <property type="entry name" value="WHD_PTC1"/>
</dbReference>
<keyword evidence="8" id="KW-1185">Reference proteome</keyword>
<keyword evidence="3" id="KW-0862">Zinc</keyword>
<dbReference type="InterPro" id="IPR011011">
    <property type="entry name" value="Znf_FYVE_PHD"/>
</dbReference>
<keyword evidence="5" id="KW-0804">Transcription</keyword>
<dbReference type="PROSITE" id="PS01359">
    <property type="entry name" value="ZF_PHD_1"/>
    <property type="match status" value="1"/>
</dbReference>
<dbReference type="EMBL" id="JBDFQZ010000009">
    <property type="protein sequence ID" value="KAK9692016.1"/>
    <property type="molecule type" value="Genomic_DNA"/>
</dbReference>
<evidence type="ECO:0000256" key="1">
    <source>
        <dbReference type="ARBA" id="ARBA00022723"/>
    </source>
</evidence>
<protein>
    <recommendedName>
        <fullName evidence="6">Zinc finger PHD-type domain-containing protein</fullName>
    </recommendedName>
</protein>
<dbReference type="Gene3D" id="3.30.40.10">
    <property type="entry name" value="Zinc/RING finger domain, C3HC4 (zinc finger)"/>
    <property type="match status" value="1"/>
</dbReference>
<dbReference type="PANTHER" id="PTHR46201:SF3">
    <property type="entry name" value="OS01G0877500 PROTEIN"/>
    <property type="match status" value="1"/>
</dbReference>
<dbReference type="GO" id="GO:0008270">
    <property type="term" value="F:zinc ion binding"/>
    <property type="evidence" value="ECO:0007669"/>
    <property type="project" value="UniProtKB-KW"/>
</dbReference>
<dbReference type="SMART" id="SM00249">
    <property type="entry name" value="PHD"/>
    <property type="match status" value="1"/>
</dbReference>
<comment type="caution">
    <text evidence="7">The sequence shown here is derived from an EMBL/GenBank/DDBJ whole genome shotgun (WGS) entry which is preliminary data.</text>
</comment>
<dbReference type="SUPFAM" id="SSF57903">
    <property type="entry name" value="FYVE/PHD zinc finger"/>
    <property type="match status" value="1"/>
</dbReference>
<dbReference type="PROSITE" id="PS01306">
    <property type="entry name" value="UPF0054"/>
    <property type="match status" value="1"/>
</dbReference>
<dbReference type="InterPro" id="IPR057765">
    <property type="entry name" value="MS1-like_ubiquitin"/>
</dbReference>
<dbReference type="Proteomes" id="UP001443914">
    <property type="component" value="Unassembled WGS sequence"/>
</dbReference>
<reference evidence="7" key="1">
    <citation type="submission" date="2024-03" db="EMBL/GenBank/DDBJ databases">
        <title>WGS assembly of Saponaria officinalis var. Norfolk2.</title>
        <authorList>
            <person name="Jenkins J."/>
            <person name="Shu S."/>
            <person name="Grimwood J."/>
            <person name="Barry K."/>
            <person name="Goodstein D."/>
            <person name="Schmutz J."/>
            <person name="Leebens-Mack J."/>
            <person name="Osbourn A."/>
        </authorList>
    </citation>
    <scope>NUCLEOTIDE SEQUENCE [LARGE SCALE GENOMIC DNA]</scope>
    <source>
        <strain evidence="7">JIC</strain>
    </source>
</reference>
<evidence type="ECO:0000259" key="6">
    <source>
        <dbReference type="SMART" id="SM00249"/>
    </source>
</evidence>
<dbReference type="Pfam" id="PF25565">
    <property type="entry name" value="Ubiquitin_At1g33420"/>
    <property type="match status" value="1"/>
</dbReference>
<evidence type="ECO:0000256" key="2">
    <source>
        <dbReference type="ARBA" id="ARBA00022771"/>
    </source>
</evidence>
<keyword evidence="4" id="KW-0805">Transcription regulation</keyword>
<feature type="domain" description="Zinc finger PHD-type" evidence="6">
    <location>
        <begin position="633"/>
        <end position="679"/>
    </location>
</feature>
<evidence type="ECO:0000256" key="5">
    <source>
        <dbReference type="ARBA" id="ARBA00023163"/>
    </source>
</evidence>